<dbReference type="RefSeq" id="WP_207896805.1">
    <property type="nucleotide sequence ID" value="NZ_SLXV01000015.1"/>
</dbReference>
<dbReference type="InterPro" id="IPR008991">
    <property type="entry name" value="Translation_prot_SH3-like_sf"/>
</dbReference>
<dbReference type="AlphaFoldDB" id="A0A4R2RYW8"/>
<accession>A0A4R2RYW8</accession>
<evidence type="ECO:0000256" key="2">
    <source>
        <dbReference type="ARBA" id="ARBA00023274"/>
    </source>
</evidence>
<proteinExistence type="predicted"/>
<keyword evidence="1" id="KW-0689">Ribosomal protein</keyword>
<keyword evidence="4" id="KW-1185">Reference proteome</keyword>
<dbReference type="Proteomes" id="UP000294746">
    <property type="component" value="Unassembled WGS sequence"/>
</dbReference>
<name>A0A4R2RYW8_9BACL</name>
<evidence type="ECO:0000313" key="4">
    <source>
        <dbReference type="Proteomes" id="UP000294746"/>
    </source>
</evidence>
<dbReference type="CDD" id="cd06088">
    <property type="entry name" value="KOW_RPL14"/>
    <property type="match status" value="1"/>
</dbReference>
<evidence type="ECO:0000256" key="1">
    <source>
        <dbReference type="ARBA" id="ARBA00022980"/>
    </source>
</evidence>
<dbReference type="InterPro" id="IPR014722">
    <property type="entry name" value="Rib_uL2_dom2"/>
</dbReference>
<reference evidence="3 4" key="1">
    <citation type="submission" date="2019-03" db="EMBL/GenBank/DDBJ databases">
        <title>Genomic Encyclopedia of Type Strains, Phase IV (KMG-IV): sequencing the most valuable type-strain genomes for metagenomic binning, comparative biology and taxonomic classification.</title>
        <authorList>
            <person name="Goeker M."/>
        </authorList>
    </citation>
    <scope>NUCLEOTIDE SEQUENCE [LARGE SCALE GENOMIC DNA]</scope>
    <source>
        <strain evidence="3 4">DSM 46831</strain>
    </source>
</reference>
<keyword evidence="2" id="KW-0687">Ribonucleoprotein</keyword>
<dbReference type="SUPFAM" id="SSF50104">
    <property type="entry name" value="Translation proteins SH3-like domain"/>
    <property type="match status" value="1"/>
</dbReference>
<comment type="caution">
    <text evidence="3">The sequence shown here is derived from an EMBL/GenBank/DDBJ whole genome shotgun (WGS) entry which is preliminary data.</text>
</comment>
<evidence type="ECO:0000313" key="3">
    <source>
        <dbReference type="EMBL" id="TCP68823.1"/>
    </source>
</evidence>
<dbReference type="Gene3D" id="2.30.30.30">
    <property type="match status" value="1"/>
</dbReference>
<gene>
    <name evidence="3" type="ORF">EDD57_11563</name>
</gene>
<dbReference type="InterPro" id="IPR041985">
    <property type="entry name" value="Ribosomal_eL14_KOW"/>
</dbReference>
<organism evidence="3 4">
    <name type="scientific">Baia soyae</name>
    <dbReference type="NCBI Taxonomy" id="1544746"/>
    <lineage>
        <taxon>Bacteria</taxon>
        <taxon>Bacillati</taxon>
        <taxon>Bacillota</taxon>
        <taxon>Bacilli</taxon>
        <taxon>Bacillales</taxon>
        <taxon>Thermoactinomycetaceae</taxon>
        <taxon>Baia</taxon>
    </lineage>
</organism>
<protein>
    <recommendedName>
        <fullName evidence="5">Ribosomal protein L14E/L6E/L27E</fullName>
    </recommendedName>
</protein>
<evidence type="ECO:0008006" key="5">
    <source>
        <dbReference type="Google" id="ProtNLM"/>
    </source>
</evidence>
<dbReference type="GO" id="GO:0005840">
    <property type="term" value="C:ribosome"/>
    <property type="evidence" value="ECO:0007669"/>
    <property type="project" value="UniProtKB-KW"/>
</dbReference>
<dbReference type="GO" id="GO:1990904">
    <property type="term" value="C:ribonucleoprotein complex"/>
    <property type="evidence" value="ECO:0007669"/>
    <property type="project" value="UniProtKB-KW"/>
</dbReference>
<sequence>MDVTGVDSRICVGQIVQVKTGREAGAYAVVIDLEEPHFVWLADGKKRMAERPKRKNQKHVKPTIQVAQEVVSSLQVTGRVTNALLRYALNQYLLQIRSEEQKGV</sequence>
<dbReference type="EMBL" id="SLXV01000015">
    <property type="protein sequence ID" value="TCP68823.1"/>
    <property type="molecule type" value="Genomic_DNA"/>
</dbReference>